<feature type="transmembrane region" description="Helical" evidence="1">
    <location>
        <begin position="9"/>
        <end position="32"/>
    </location>
</feature>
<protein>
    <recommendedName>
        <fullName evidence="4">DUF1648 domain-containing protein</fullName>
    </recommendedName>
</protein>
<accession>A0A1F7YHA6</accession>
<evidence type="ECO:0000256" key="1">
    <source>
        <dbReference type="SAM" id="Phobius"/>
    </source>
</evidence>
<keyword evidence="1" id="KW-1133">Transmembrane helix</keyword>
<organism evidence="2 3">
    <name type="scientific">Candidatus Woesebacteria bacterium RIFCSPHIGHO2_01_FULL_39_28</name>
    <dbReference type="NCBI Taxonomy" id="1802496"/>
    <lineage>
        <taxon>Bacteria</taxon>
        <taxon>Candidatus Woeseibacteriota</taxon>
    </lineage>
</organism>
<feature type="transmembrane region" description="Helical" evidence="1">
    <location>
        <begin position="52"/>
        <end position="71"/>
    </location>
</feature>
<evidence type="ECO:0008006" key="4">
    <source>
        <dbReference type="Google" id="ProtNLM"/>
    </source>
</evidence>
<dbReference type="AlphaFoldDB" id="A0A1F7YHA6"/>
<proteinExistence type="predicted"/>
<dbReference type="Proteomes" id="UP000178851">
    <property type="component" value="Unassembled WGS sequence"/>
</dbReference>
<evidence type="ECO:0000313" key="2">
    <source>
        <dbReference type="EMBL" id="OGM26741.1"/>
    </source>
</evidence>
<keyword evidence="1" id="KW-0472">Membrane</keyword>
<feature type="transmembrane region" description="Helical" evidence="1">
    <location>
        <begin position="83"/>
        <end position="106"/>
    </location>
</feature>
<sequence>MKRLSFSKFILASVTVNLITGALVLILLNHIPPQAPIFYGRPQSEKQLADKLTLILPPFISTIFAVVNFFIIKIVKDDFLKKVLMGVTISVTILSTITVVKIIFLVGNL</sequence>
<evidence type="ECO:0000313" key="3">
    <source>
        <dbReference type="Proteomes" id="UP000178851"/>
    </source>
</evidence>
<comment type="caution">
    <text evidence="2">The sequence shown here is derived from an EMBL/GenBank/DDBJ whole genome shotgun (WGS) entry which is preliminary data.</text>
</comment>
<name>A0A1F7YHA6_9BACT</name>
<dbReference type="EMBL" id="MGGI01000011">
    <property type="protein sequence ID" value="OGM26741.1"/>
    <property type="molecule type" value="Genomic_DNA"/>
</dbReference>
<gene>
    <name evidence="2" type="ORF">A2627_04160</name>
</gene>
<keyword evidence="1" id="KW-0812">Transmembrane</keyword>
<reference evidence="2 3" key="1">
    <citation type="journal article" date="2016" name="Nat. Commun.">
        <title>Thousands of microbial genomes shed light on interconnected biogeochemical processes in an aquifer system.</title>
        <authorList>
            <person name="Anantharaman K."/>
            <person name="Brown C.T."/>
            <person name="Hug L.A."/>
            <person name="Sharon I."/>
            <person name="Castelle C.J."/>
            <person name="Probst A.J."/>
            <person name="Thomas B.C."/>
            <person name="Singh A."/>
            <person name="Wilkins M.J."/>
            <person name="Karaoz U."/>
            <person name="Brodie E.L."/>
            <person name="Williams K.H."/>
            <person name="Hubbard S.S."/>
            <person name="Banfield J.F."/>
        </authorList>
    </citation>
    <scope>NUCLEOTIDE SEQUENCE [LARGE SCALE GENOMIC DNA]</scope>
</reference>